<gene>
    <name evidence="3" type="ORF">F4V73_16235</name>
</gene>
<dbReference type="EMBL" id="VXKB01000006">
    <property type="protein sequence ID" value="KAA8713491.1"/>
    <property type="molecule type" value="Genomic_DNA"/>
</dbReference>
<evidence type="ECO:0000313" key="4">
    <source>
        <dbReference type="Proteomes" id="UP000322181"/>
    </source>
</evidence>
<evidence type="ECO:0000259" key="2">
    <source>
        <dbReference type="Pfam" id="PF01569"/>
    </source>
</evidence>
<feature type="transmembrane region" description="Helical" evidence="1">
    <location>
        <begin position="53"/>
        <end position="71"/>
    </location>
</feature>
<keyword evidence="1" id="KW-0472">Membrane</keyword>
<feature type="transmembrane region" description="Helical" evidence="1">
    <location>
        <begin position="12"/>
        <end position="33"/>
    </location>
</feature>
<dbReference type="Pfam" id="PF01569">
    <property type="entry name" value="PAP2"/>
    <property type="match status" value="1"/>
</dbReference>
<feature type="domain" description="Phosphatidic acid phosphatase type 2/haloperoxidase" evidence="2">
    <location>
        <begin position="126"/>
        <end position="192"/>
    </location>
</feature>
<dbReference type="OrthoDB" id="195787at2"/>
<accession>A0A5M9QZ81</accession>
<evidence type="ECO:0000313" key="3">
    <source>
        <dbReference type="EMBL" id="KAA8713491.1"/>
    </source>
</evidence>
<reference evidence="3 4" key="1">
    <citation type="submission" date="2019-09" db="EMBL/GenBank/DDBJ databases">
        <title>Draft genome sequence of various Type strains from the CCUG.</title>
        <authorList>
            <person name="Pineiro-Iglesias B."/>
            <person name="Tunovic T."/>
            <person name="Unosson C."/>
            <person name="Inganas E."/>
            <person name="Ohlen M."/>
            <person name="Cardew S."/>
            <person name="Jensie-Markopoulos S."/>
            <person name="Salva-Serra F."/>
            <person name="Jaen-Luchoro D."/>
            <person name="Karlsson R."/>
            <person name="Svensson-Stadler L."/>
            <person name="Chun J."/>
            <person name="Moore E."/>
        </authorList>
    </citation>
    <scope>NUCLEOTIDE SEQUENCE [LARGE SCALE GENOMIC DNA]</scope>
    <source>
        <strain evidence="3 4">CCUG 53682T</strain>
    </source>
</reference>
<keyword evidence="1" id="KW-0812">Transmembrane</keyword>
<feature type="transmembrane region" description="Helical" evidence="1">
    <location>
        <begin position="78"/>
        <end position="97"/>
    </location>
</feature>
<feature type="transmembrane region" description="Helical" evidence="1">
    <location>
        <begin position="176"/>
        <end position="195"/>
    </location>
</feature>
<organism evidence="3 4">
    <name type="scientific">Morganella psychrotolerans</name>
    <dbReference type="NCBI Taxonomy" id="368603"/>
    <lineage>
        <taxon>Bacteria</taxon>
        <taxon>Pseudomonadati</taxon>
        <taxon>Pseudomonadota</taxon>
        <taxon>Gammaproteobacteria</taxon>
        <taxon>Enterobacterales</taxon>
        <taxon>Morganellaceae</taxon>
        <taxon>Morganella</taxon>
    </lineage>
</organism>
<comment type="caution">
    <text evidence="3">The sequence shown here is derived from an EMBL/GenBank/DDBJ whole genome shotgun (WGS) entry which is preliminary data.</text>
</comment>
<proteinExistence type="predicted"/>
<dbReference type="Proteomes" id="UP000322181">
    <property type="component" value="Unassembled WGS sequence"/>
</dbReference>
<keyword evidence="1" id="KW-1133">Transmembrane helix</keyword>
<dbReference type="InterPro" id="IPR000326">
    <property type="entry name" value="PAP2/HPO"/>
</dbReference>
<dbReference type="RefSeq" id="WP_067369712.1">
    <property type="nucleotide sequence ID" value="NZ_BAAAFS010000002.1"/>
</dbReference>
<name>A0A5M9QZ81_9GAMM</name>
<feature type="transmembrane region" description="Helical" evidence="1">
    <location>
        <begin position="152"/>
        <end position="170"/>
    </location>
</feature>
<sequence length="205" mass="22662">MSSSQGIAHRFFYLLAGWGTVGVIYSLTGDIHATAHMITPGIIDKVIMYNPHAVWVYLSFFLFIPCGYLLSLPGKANLLMWQMILCAVLSGTVYLLYPTTADFPGDTGSGLTQYLLTALLVADTPQNMLPSLHVSLTLITLAALWQKGAHYGNALWLVWALVIILSVLYLKRHLFIDVFAGAICATVAIMSVRMFKMPHRINLNE</sequence>
<protein>
    <submittedName>
        <fullName evidence="3">Phosphatase PAP2 family protein</fullName>
    </submittedName>
</protein>
<feature type="transmembrane region" description="Helical" evidence="1">
    <location>
        <begin position="128"/>
        <end position="145"/>
    </location>
</feature>
<dbReference type="AlphaFoldDB" id="A0A5M9QZ81"/>
<dbReference type="Gene3D" id="1.20.144.10">
    <property type="entry name" value="Phosphatidic acid phosphatase type 2/haloperoxidase"/>
    <property type="match status" value="1"/>
</dbReference>
<evidence type="ECO:0000256" key="1">
    <source>
        <dbReference type="SAM" id="Phobius"/>
    </source>
</evidence>